<protein>
    <submittedName>
        <fullName evidence="2">Cytochrome c oxidase cbb3-type subunit 4</fullName>
    </submittedName>
</protein>
<dbReference type="Pfam" id="PF05545">
    <property type="entry name" value="FixQ"/>
    <property type="match status" value="1"/>
</dbReference>
<dbReference type="EMBL" id="VITO01000011">
    <property type="protein sequence ID" value="TWB24979.1"/>
    <property type="molecule type" value="Genomic_DNA"/>
</dbReference>
<keyword evidence="1" id="KW-0812">Transmembrane</keyword>
<evidence type="ECO:0000313" key="2">
    <source>
        <dbReference type="EMBL" id="TWB24979.1"/>
    </source>
</evidence>
<proteinExistence type="predicted"/>
<dbReference type="RefSeq" id="WP_145618390.1">
    <property type="nucleotide sequence ID" value="NZ_JAYNFR010000004.1"/>
</dbReference>
<accession>A0A560FTM0</accession>
<feature type="transmembrane region" description="Helical" evidence="1">
    <location>
        <begin position="15"/>
        <end position="33"/>
    </location>
</feature>
<reference evidence="2 3" key="1">
    <citation type="submission" date="2019-06" db="EMBL/GenBank/DDBJ databases">
        <title>Genomic Encyclopedia of Type Strains, Phase IV (KMG-V): Genome sequencing to study the core and pangenomes of soil and plant-associated prokaryotes.</title>
        <authorList>
            <person name="Whitman W."/>
        </authorList>
    </citation>
    <scope>NUCLEOTIDE SEQUENCE [LARGE SCALE GENOMIC DNA]</scope>
    <source>
        <strain evidence="2 3">BR 11865</strain>
    </source>
</reference>
<dbReference type="AlphaFoldDB" id="A0A560FTM0"/>
<evidence type="ECO:0000256" key="1">
    <source>
        <dbReference type="SAM" id="Phobius"/>
    </source>
</evidence>
<keyword evidence="1" id="KW-1133">Transmembrane helix</keyword>
<evidence type="ECO:0000313" key="3">
    <source>
        <dbReference type="Proteomes" id="UP000316545"/>
    </source>
</evidence>
<gene>
    <name evidence="2" type="ORF">FBZ88_11156</name>
</gene>
<keyword evidence="1" id="KW-0472">Membrane</keyword>
<sequence length="54" mass="6136">MDNLHDLVVMLSKSFGLFYLLAMAVGVLAYTYWPGTKTRFPEAARSILREEDTP</sequence>
<comment type="caution">
    <text evidence="2">The sequence shown here is derived from an EMBL/GenBank/DDBJ whole genome shotgun (WGS) entry which is preliminary data.</text>
</comment>
<name>A0A560FTM0_9PROT</name>
<dbReference type="InterPro" id="IPR008621">
    <property type="entry name" value="Cbb3-typ_cyt_oxidase_comp"/>
</dbReference>
<organism evidence="2 3">
    <name type="scientific">Nitrospirillum amazonense</name>
    <dbReference type="NCBI Taxonomy" id="28077"/>
    <lineage>
        <taxon>Bacteria</taxon>
        <taxon>Pseudomonadati</taxon>
        <taxon>Pseudomonadota</taxon>
        <taxon>Alphaproteobacteria</taxon>
        <taxon>Rhodospirillales</taxon>
        <taxon>Azospirillaceae</taxon>
        <taxon>Nitrospirillum</taxon>
    </lineage>
</organism>
<keyword evidence="3" id="KW-1185">Reference proteome</keyword>
<dbReference type="Proteomes" id="UP000316545">
    <property type="component" value="Unassembled WGS sequence"/>
</dbReference>
<dbReference type="CDD" id="cd01324">
    <property type="entry name" value="cbb3_Oxidase_CcoQ"/>
    <property type="match status" value="1"/>
</dbReference>